<accession>A0A5L4NR33</accession>
<evidence type="ECO:0000313" key="1">
    <source>
        <dbReference type="EMBL" id="EAI3914947.1"/>
    </source>
</evidence>
<gene>
    <name evidence="1" type="ORF">YZ34_08040</name>
</gene>
<proteinExistence type="predicted"/>
<name>A0A5L4NR33_CAMLA</name>
<sequence>MKIKDFTLITSNHNLEIELKNLTENANKIIFICGDFDGYKEAKNSLYKTLHTIEYKFKINKKKTFKIIHLNQANKDEITKEQKFSSDKNLSSIKKIIFNNLNFLNDVINQNKNKTLNKIIDESNEENIENFLKGVQKELNTLLKNIKESDYFEQEIKPKIQLTLDTLFNTFLKNITQSNDDEYKQIIRAIAKFFINILDSVTNLKKPISLVKKNPYVFVVNTLFEAYNSSSDYQEHKEQKYYYDFAYPLLELITSKLYPIIALCNEEILSDVLIIDDKVLLDFSSYSNAPSISLYKNSFYKVILDEEFQGIFDHFLENNPKIENEKLDNTLLINSSLKNFDTTLKKAINSNISELNHFFYAEYPDLNSSILVEMILDKKNTDQINTTKMGKNYLFITNPPQLNNAALCEDLYQKKLGAIIKNRPKALTKNEKLGLKEQFPSKRDYGSYFIERDVKKEDDFVLQLCPFVKLDGQIYQKYKRYFNFYNQPYSWMKLYLLEYINERLEYEKVEQDFAYIDSFFKLPKELEEISEKEKEKVKEYIGLFNNYLDNINSDYDQMQFFLELESSISKTYENVDFKKYSPLTVVLLTLTLYVLQKDLASTQEYSLGVKNIVIPNPDYGDKEISLNYQKIKIPNYFNEYISFIPDDIYFYDNDKKIYIFLSKELNKNKKEDEVIYLDELAKAMFENDFEEDDQTYVNFLKTLNESFDEEIEFKENTQTDKTLPLKKDLDKSIQEIMLDNELAKLSIDITFFNIIKQLFPFAEFFMSQPDFFKKMILFFINSSFDKKHYGNKLFSSFKAHFFKELGIFYALNPKGHFIKINPKSKKPLNKLFLYQIGTNYYYFNQLEYASELKKSKSFSRLDKAKQIHLISKVKKQLAIDFSIKVSKNLSVDVLKNLAGSFIDTLLPTNYERLKILYEKLMYEKFTYNYDFPLAVKKEEYLTYPLLINSRFMSFDLSEFIFGSLLCTGGLNYYPSIACATTSSKAREFALKRLLSYIILDEKRSAFKEDKINEGKYILNDMEFFEENNIELRNCNIYKLEHFQRKEEYKTQHPVIKQHPILAYNDAIQILYEYANGIYNTTQDEKGKFIEDRQKARRLMENLEAIGQHNLEVMYKGVNEEGDEIIYQNKRYYKNIENLTTNNKSQDYSNQFIGRLATTIIMEDGLYIG</sequence>
<dbReference type="Proteomes" id="UP000559808">
    <property type="component" value="Unassembled WGS sequence"/>
</dbReference>
<dbReference type="AlphaFoldDB" id="A0A5L4NR33"/>
<reference evidence="1 2" key="1">
    <citation type="submission" date="2018-05" db="EMBL/GenBank/DDBJ databases">
        <authorList>
            <consortium name="PulseNet: The National Subtyping Network for Foodborne Disease Surveillance"/>
            <person name="Tarr C.L."/>
            <person name="Trees E."/>
            <person name="Katz L.S."/>
            <person name="Carleton-Romer H.A."/>
            <person name="Stroika S."/>
            <person name="Kucerova Z."/>
            <person name="Roache K.F."/>
            <person name="Sabol A.L."/>
            <person name="Besser J."/>
            <person name="Gerner-Smidt P."/>
        </authorList>
    </citation>
    <scope>NUCLEOTIDE SEQUENCE [LARGE SCALE GENOMIC DNA]</scope>
    <source>
        <strain evidence="1 2">D6489</strain>
    </source>
</reference>
<protein>
    <submittedName>
        <fullName evidence="1">Uncharacterized protein</fullName>
    </submittedName>
</protein>
<evidence type="ECO:0000313" key="2">
    <source>
        <dbReference type="Proteomes" id="UP000559808"/>
    </source>
</evidence>
<organism evidence="1 2">
    <name type="scientific">Campylobacter lari</name>
    <dbReference type="NCBI Taxonomy" id="201"/>
    <lineage>
        <taxon>Bacteria</taxon>
        <taxon>Pseudomonadati</taxon>
        <taxon>Campylobacterota</taxon>
        <taxon>Epsilonproteobacteria</taxon>
        <taxon>Campylobacterales</taxon>
        <taxon>Campylobacteraceae</taxon>
        <taxon>Campylobacter</taxon>
    </lineage>
</organism>
<dbReference type="EMBL" id="AABOWU010000027">
    <property type="protein sequence ID" value="EAI3914947.1"/>
    <property type="molecule type" value="Genomic_DNA"/>
</dbReference>
<comment type="caution">
    <text evidence="1">The sequence shown here is derived from an EMBL/GenBank/DDBJ whole genome shotgun (WGS) entry which is preliminary data.</text>
</comment>